<dbReference type="Gene3D" id="3.20.90.10">
    <property type="entry name" value="Tubby Protein, Chain A"/>
    <property type="match status" value="1"/>
</dbReference>
<dbReference type="AlphaFoldDB" id="A0A1D2NEU6"/>
<evidence type="ECO:0000313" key="5">
    <source>
        <dbReference type="Proteomes" id="UP000094527"/>
    </source>
</evidence>
<dbReference type="Pfam" id="PF01167">
    <property type="entry name" value="Tub"/>
    <property type="match status" value="1"/>
</dbReference>
<feature type="region of interest" description="Disordered" evidence="2">
    <location>
        <begin position="411"/>
        <end position="467"/>
    </location>
</feature>
<evidence type="ECO:0000256" key="1">
    <source>
        <dbReference type="ARBA" id="ARBA00007129"/>
    </source>
</evidence>
<name>A0A1D2NEU6_ORCCI</name>
<protein>
    <submittedName>
        <fullName evidence="4">Tubby-related protein 4</fullName>
    </submittedName>
</protein>
<feature type="compositionally biased region" description="Low complexity" evidence="2">
    <location>
        <begin position="841"/>
        <end position="858"/>
    </location>
</feature>
<evidence type="ECO:0000259" key="3">
    <source>
        <dbReference type="Pfam" id="PF01167"/>
    </source>
</evidence>
<feature type="compositionally biased region" description="Basic and acidic residues" evidence="2">
    <location>
        <begin position="578"/>
        <end position="589"/>
    </location>
</feature>
<feature type="compositionally biased region" description="Low complexity" evidence="2">
    <location>
        <begin position="599"/>
        <end position="611"/>
    </location>
</feature>
<dbReference type="OrthoDB" id="8775810at2759"/>
<feature type="compositionally biased region" description="Low complexity" evidence="2">
    <location>
        <begin position="716"/>
        <end position="727"/>
    </location>
</feature>
<feature type="compositionally biased region" description="Polar residues" evidence="2">
    <location>
        <begin position="783"/>
        <end position="833"/>
    </location>
</feature>
<dbReference type="PANTHER" id="PTHR16517">
    <property type="entry name" value="TUBBY-RELATED"/>
    <property type="match status" value="1"/>
</dbReference>
<keyword evidence="5" id="KW-1185">Reference proteome</keyword>
<feature type="compositionally biased region" description="Low complexity" evidence="2">
    <location>
        <begin position="879"/>
        <end position="892"/>
    </location>
</feature>
<dbReference type="SUPFAM" id="SSF54518">
    <property type="entry name" value="Tubby C-terminal domain-like"/>
    <property type="match status" value="1"/>
</dbReference>
<reference evidence="4 5" key="1">
    <citation type="journal article" date="2016" name="Genome Biol. Evol.">
        <title>Gene Family Evolution Reflects Adaptation to Soil Environmental Stressors in the Genome of the Collembolan Orchesella cincta.</title>
        <authorList>
            <person name="Faddeeva-Vakhrusheva A."/>
            <person name="Derks M.F."/>
            <person name="Anvar S.Y."/>
            <person name="Agamennone V."/>
            <person name="Suring W."/>
            <person name="Smit S."/>
            <person name="van Straalen N.M."/>
            <person name="Roelofs D."/>
        </authorList>
    </citation>
    <scope>NUCLEOTIDE SEQUENCE [LARGE SCALE GENOMIC DNA]</scope>
    <source>
        <tissue evidence="4">Mixed pool</tissue>
    </source>
</reference>
<evidence type="ECO:0000313" key="4">
    <source>
        <dbReference type="EMBL" id="ODN03769.1"/>
    </source>
</evidence>
<sequence length="1015" mass="109833">MQRKRYRNRQRERERLLEREREREWERTRSSVHLLPEPTHPHQLVYNDVLPEAMRLAEVTSNIWGTKFKVHGTSTSLPDSLGQVTYKTSLLHLQPRQMTVLITELRDDIFLPLDGPFLNSSYMEEEEEDLSVVVGGPQPSSSQQQHLQHGALVMQNGGGGGGGGNNNGGVRGDIYTGANVIYHPQGVPRGEDSPPIISTSRCYLQSAPATNQSQQQGAHGCSNGASSIASSSSNIPSMGGSCASPYRSICTAAGPSSSSGASTSSCCSSSNHLQYYASSSTTKSDSIQPFDLDDQDEFPYVDLTVNADLVNFRETLRSSFNNESISVSAAAAMAGRDPIGIHNFVSNCRSSMCQVCETTGMLSTSPQTPVKVATTTTVGGGGNSEISVDLSEKVIQRVKYGLTRAQIERVVDNDGNSGSSMVGGVATSTPSPPRSSSRSIRSPKKVSGVGTASTATNQGISRLPASTHNHYTSSVSAEVGHLQAAVSNVCAPPASSLSAHHHHPLQPQPIPVTAPMFVRRSMSASYLDNVDRNVVFSLDVVGNDVAQISPPKRLVLVKKKDKGNNNENGGTSSGGKPRLKDWGKSKSWDSCDLSGWKKASGATGSSTSSTSMYRREVPTSSCPKCRFPSTEPIKSCVTMAEPLLHCRAKVPMTPARRNMMTNCSTSRTSQLIQNSSGNLSTTSSNNSSGSSNKSVSSREHMSSIDDVIEVASDSSPVHVPNNTNVPTPQTPPAPVHRRSLSLLTPLLRRREMLNAARQQQSADNGTSKSRNGSNSSQQSTTNHPHSSTFIPPGSPQHQPRSSPTTPATQRRSKQSYLSSASSPFRQLFVNSPLLTRRKNKANNANNNGNATTTTTMNKGLRRRSIIDSSDDEGVIEETNCANHNGNNIANQNPTSNHHHQAPSLSTGCPICDGAPCAHCVPSCRDCEMFHRSLYHQKMGKKKLQYTETCPMAPRRREFLMHNKAPMWNENSQVYQLDFGGRVTQESAKNFQIEFRGKQASSLKTFFGFFTELDFI</sequence>
<feature type="compositionally biased region" description="Polar residues" evidence="2">
    <location>
        <begin position="450"/>
        <end position="467"/>
    </location>
</feature>
<feature type="compositionally biased region" description="Low complexity" evidence="2">
    <location>
        <begin position="220"/>
        <end position="234"/>
    </location>
</feature>
<feature type="region of interest" description="Disordered" evidence="2">
    <location>
        <begin position="207"/>
        <end position="234"/>
    </location>
</feature>
<feature type="region of interest" description="Disordered" evidence="2">
    <location>
        <begin position="657"/>
        <end position="702"/>
    </location>
</feature>
<feature type="compositionally biased region" description="Low complexity" evidence="2">
    <location>
        <begin position="674"/>
        <end position="695"/>
    </location>
</feature>
<feature type="domain" description="Tubby C-terminal" evidence="3">
    <location>
        <begin position="945"/>
        <end position="993"/>
    </location>
</feature>
<comment type="caution">
    <text evidence="4">The sequence shown here is derived from an EMBL/GenBank/DDBJ whole genome shotgun (WGS) entry which is preliminary data.</text>
</comment>
<feature type="compositionally biased region" description="Polar residues" evidence="2">
    <location>
        <begin position="659"/>
        <end position="673"/>
    </location>
</feature>
<accession>A0A1D2NEU6</accession>
<gene>
    <name evidence="4" type="ORF">Ocin01_02921</name>
</gene>
<dbReference type="PANTHER" id="PTHR16517:SF2">
    <property type="entry name" value="TUBBY-RELATED PROTEIN 4"/>
    <property type="match status" value="1"/>
</dbReference>
<feature type="region of interest" description="Disordered" evidence="2">
    <location>
        <begin position="714"/>
        <end position="738"/>
    </location>
</feature>
<dbReference type="Proteomes" id="UP000094527">
    <property type="component" value="Unassembled WGS sequence"/>
</dbReference>
<feature type="region of interest" description="Disordered" evidence="2">
    <location>
        <begin position="754"/>
        <end position="903"/>
    </location>
</feature>
<feature type="compositionally biased region" description="Low complexity" evidence="2">
    <location>
        <begin position="764"/>
        <end position="782"/>
    </location>
</feature>
<dbReference type="EMBL" id="LJIJ01000064">
    <property type="protein sequence ID" value="ODN03769.1"/>
    <property type="molecule type" value="Genomic_DNA"/>
</dbReference>
<dbReference type="STRING" id="48709.A0A1D2NEU6"/>
<dbReference type="InterPro" id="IPR025659">
    <property type="entry name" value="Tubby-like_C"/>
</dbReference>
<comment type="similarity">
    <text evidence="1">Belongs to the TUB family.</text>
</comment>
<feature type="compositionally biased region" description="Polar residues" evidence="2">
    <location>
        <begin position="207"/>
        <end position="217"/>
    </location>
</feature>
<dbReference type="InterPro" id="IPR000007">
    <property type="entry name" value="Tubby_C"/>
</dbReference>
<organism evidence="4 5">
    <name type="scientific">Orchesella cincta</name>
    <name type="common">Springtail</name>
    <name type="synonym">Podura cincta</name>
    <dbReference type="NCBI Taxonomy" id="48709"/>
    <lineage>
        <taxon>Eukaryota</taxon>
        <taxon>Metazoa</taxon>
        <taxon>Ecdysozoa</taxon>
        <taxon>Arthropoda</taxon>
        <taxon>Hexapoda</taxon>
        <taxon>Collembola</taxon>
        <taxon>Entomobryomorpha</taxon>
        <taxon>Entomobryoidea</taxon>
        <taxon>Orchesellidae</taxon>
        <taxon>Orchesellinae</taxon>
        <taxon>Orchesella</taxon>
    </lineage>
</organism>
<evidence type="ECO:0000256" key="2">
    <source>
        <dbReference type="SAM" id="MobiDB-lite"/>
    </source>
</evidence>
<proteinExistence type="inferred from homology"/>
<feature type="region of interest" description="Disordered" evidence="2">
    <location>
        <begin position="556"/>
        <end position="623"/>
    </location>
</feature>